<dbReference type="SMART" id="SM00871">
    <property type="entry name" value="AraC_E_bind"/>
    <property type="match status" value="1"/>
</dbReference>
<dbReference type="EnsemblBacteria" id="AAB85134">
    <property type="protein sequence ID" value="AAB85134"/>
    <property type="gene ID" value="MTH_628"/>
</dbReference>
<dbReference type="PANTHER" id="PTHR40055:SF1">
    <property type="entry name" value="TRANSCRIPTIONAL REGULATOR YGIV-RELATED"/>
    <property type="match status" value="1"/>
</dbReference>
<dbReference type="InterPro" id="IPR010499">
    <property type="entry name" value="AraC_E-bd"/>
</dbReference>
<accession>O26725</accession>
<dbReference type="Gene3D" id="3.20.80.10">
    <property type="entry name" value="Regulatory factor, effector binding domain"/>
    <property type="match status" value="1"/>
</dbReference>
<organism evidence="2 3">
    <name type="scientific">Methanothermobacter thermautotrophicus (strain ATCC 29096 / DSM 1053 / JCM 10044 / NBRC 100330 / Delta H)</name>
    <name type="common">Methanobacterium thermoautotrophicum</name>
    <dbReference type="NCBI Taxonomy" id="187420"/>
    <lineage>
        <taxon>Archaea</taxon>
        <taxon>Methanobacteriati</taxon>
        <taxon>Methanobacteriota</taxon>
        <taxon>Methanomada group</taxon>
        <taxon>Methanobacteria</taxon>
        <taxon>Methanobacteriales</taxon>
        <taxon>Methanobacteriaceae</taxon>
        <taxon>Methanothermobacter</taxon>
    </lineage>
</organism>
<evidence type="ECO:0000259" key="1">
    <source>
        <dbReference type="SMART" id="SM00871"/>
    </source>
</evidence>
<dbReference type="Proteomes" id="UP000005223">
    <property type="component" value="Chromosome"/>
</dbReference>
<dbReference type="STRING" id="187420.MTH_628"/>
<sequence>MRNLDKFLSLEVDKINGEVFMEISEKMVEGIRVAYIECRGSYERIPEYISEVAGWVLKNGLQMTGRVYGTYYNTPEEVDEEELLYEIGVSIAGEAEADERVKIKNLPSHRVIAALHEGPYTEVGPVIHALIEYAMENGYEITGPVTEVYLNSPLEVDESELLTEVQIPVKRSE</sequence>
<dbReference type="PIR" id="E69183">
    <property type="entry name" value="E69183"/>
</dbReference>
<evidence type="ECO:0000313" key="3">
    <source>
        <dbReference type="Proteomes" id="UP000005223"/>
    </source>
</evidence>
<keyword evidence="3" id="KW-1185">Reference proteome</keyword>
<protein>
    <recommendedName>
        <fullName evidence="1">AraC effector-binding domain-containing protein</fullName>
    </recommendedName>
</protein>
<gene>
    <name evidence="2" type="ordered locus">MTH_628</name>
</gene>
<dbReference type="Pfam" id="PF06445">
    <property type="entry name" value="GyrI-like"/>
    <property type="match status" value="1"/>
</dbReference>
<dbReference type="InParanoid" id="O26725"/>
<dbReference type="AlphaFoldDB" id="O26725"/>
<dbReference type="PANTHER" id="PTHR40055">
    <property type="entry name" value="TRANSCRIPTIONAL REGULATOR YGIV-RELATED"/>
    <property type="match status" value="1"/>
</dbReference>
<dbReference type="SUPFAM" id="SSF55136">
    <property type="entry name" value="Probable bacterial effector-binding domain"/>
    <property type="match status" value="1"/>
</dbReference>
<reference evidence="2 3" key="1">
    <citation type="journal article" date="1997" name="J. Bacteriol.">
        <title>Complete genome sequence of Methanobacterium thermoautotrophicum deltaH: functional analysis and comparative genomics.</title>
        <authorList>
            <person name="Smith D.R."/>
            <person name="Doucette-Stamm L.A."/>
            <person name="Deloughery C."/>
            <person name="Lee H.-M."/>
            <person name="Dubois J."/>
            <person name="Aldredge T."/>
            <person name="Bashirzadeh R."/>
            <person name="Blakely D."/>
            <person name="Cook R."/>
            <person name="Gilbert K."/>
            <person name="Harrison D."/>
            <person name="Hoang L."/>
            <person name="Keagle P."/>
            <person name="Lumm W."/>
            <person name="Pothier B."/>
            <person name="Qiu D."/>
            <person name="Spadafora R."/>
            <person name="Vicare R."/>
            <person name="Wang Y."/>
            <person name="Wierzbowski J."/>
            <person name="Gibson R."/>
            <person name="Jiwani N."/>
            <person name="Caruso A."/>
            <person name="Bush D."/>
            <person name="Safer H."/>
            <person name="Patwell D."/>
            <person name="Prabhakar S."/>
            <person name="McDougall S."/>
            <person name="Shimer G."/>
            <person name="Goyal A."/>
            <person name="Pietrovski S."/>
            <person name="Church G.M."/>
            <person name="Daniels C.J."/>
            <person name="Mao J.-i."/>
            <person name="Rice P."/>
            <person name="Nolling J."/>
            <person name="Reeve J.N."/>
        </authorList>
    </citation>
    <scope>NUCLEOTIDE SEQUENCE [LARGE SCALE GENOMIC DNA]</scope>
    <source>
        <strain evidence="3">ATCC 29096 / DSM 1053 / JCM 10044 / NBRC 100330 / Delta H</strain>
    </source>
</reference>
<feature type="domain" description="AraC effector-binding" evidence="1">
    <location>
        <begin position="21"/>
        <end position="170"/>
    </location>
</feature>
<dbReference type="KEGG" id="mth:MTH_628"/>
<proteinExistence type="predicted"/>
<name>O26725_METTH</name>
<dbReference type="InterPro" id="IPR011256">
    <property type="entry name" value="Reg_factor_effector_dom_sf"/>
</dbReference>
<dbReference type="InterPro" id="IPR050908">
    <property type="entry name" value="SmbC-like"/>
</dbReference>
<dbReference type="HOGENOM" id="CLU_113664_0_0_2"/>
<evidence type="ECO:0000313" key="2">
    <source>
        <dbReference type="EMBL" id="AAB85134.1"/>
    </source>
</evidence>
<dbReference type="EMBL" id="AE000666">
    <property type="protein sequence ID" value="AAB85134.1"/>
    <property type="molecule type" value="Genomic_DNA"/>
</dbReference>
<dbReference type="PaxDb" id="187420-MTH_628"/>
<dbReference type="InterPro" id="IPR029442">
    <property type="entry name" value="GyrI-like"/>
</dbReference>